<dbReference type="Gene3D" id="1.10.840.10">
    <property type="entry name" value="Ras guanine-nucleotide exchange factors catalytic domain"/>
    <property type="match status" value="1"/>
</dbReference>
<reference evidence="8" key="2">
    <citation type="submission" date="2025-08" db="UniProtKB">
        <authorList>
            <consortium name="Ensembl"/>
        </authorList>
    </citation>
    <scope>IDENTIFICATION</scope>
</reference>
<keyword evidence="9" id="KW-1185">Reference proteome</keyword>
<dbReference type="OrthoDB" id="10254377at2759"/>
<dbReference type="SMART" id="SM00147">
    <property type="entry name" value="RasGEF"/>
    <property type="match status" value="1"/>
</dbReference>
<dbReference type="FunFam" id="1.10.510.10:FF:000529">
    <property type="entry name" value="Kinase non-catalytic C-lobe domain-containing 1"/>
    <property type="match status" value="1"/>
</dbReference>
<dbReference type="RefSeq" id="XP_029109844.1">
    <property type="nucleotide sequence ID" value="XM_029254011.1"/>
</dbReference>
<dbReference type="GO" id="GO:0005085">
    <property type="term" value="F:guanyl-nucleotide exchange factor activity"/>
    <property type="evidence" value="ECO:0007669"/>
    <property type="project" value="UniProtKB-KW"/>
</dbReference>
<dbReference type="Pfam" id="PF00618">
    <property type="entry name" value="RasGEF_N"/>
    <property type="match status" value="1"/>
</dbReference>
<evidence type="ECO:0000259" key="7">
    <source>
        <dbReference type="PROSITE" id="PS51377"/>
    </source>
</evidence>
<dbReference type="Pfam" id="PF00617">
    <property type="entry name" value="RasGEF"/>
    <property type="match status" value="1"/>
</dbReference>
<dbReference type="CDD" id="cd06224">
    <property type="entry name" value="REM"/>
    <property type="match status" value="1"/>
</dbReference>
<feature type="compositionally biased region" description="Polar residues" evidence="4">
    <location>
        <begin position="894"/>
        <end position="911"/>
    </location>
</feature>
<dbReference type="InterPro" id="IPR023578">
    <property type="entry name" value="Ras_GEF_dom_sf"/>
</dbReference>
<evidence type="ECO:0000313" key="8">
    <source>
        <dbReference type="Ensembl" id="ENSSFOP00015008180.2"/>
    </source>
</evidence>
<dbReference type="GO" id="GO:0048814">
    <property type="term" value="P:regulation of dendrite morphogenesis"/>
    <property type="evidence" value="ECO:0007669"/>
    <property type="project" value="TreeGrafter"/>
</dbReference>
<feature type="compositionally biased region" description="Low complexity" evidence="4">
    <location>
        <begin position="295"/>
        <end position="308"/>
    </location>
</feature>
<sequence>MGTFETTAVTYYEEEEEEEEEEYYEFEPLPTLLEDEENVSLADILSLRDSCLSEHEVWAVCVECALSLRRIAHSPLFRTLCITPDTLAFNAHGNVCFMEHLSDDPEGSFTPPEFDRTGNTFEGHVFSLGATLAASLDFVIEPELRPELGTEVRTLLELMQRERPEERPSITSIVALAKVKLMNVSSSSVCRKLSAIGRRVLSIESVSTFQDALESSCGVHEQQAKARRQLHDRNPSDGSSSSEDLAADPSVPEGIAQPVAEERRFRLQLDSKSQNSSPVRRRLQEKGGRSGGVLNRSSSVPESNNPPSLQTHSVNLNAPVADLTEIGSEELPVDAIIRSARTRRSNRNPTAHRSNPERDDFSGGEECGGAPERSPVRKPNAKASLRARVRDADGTAYGEAPSEKDPRESACGDISLESAYGPSNHMTKSMLCLNEQVQDEWISLKEMLCQCDQPLTVNELWALCYTCLSTLQTYIDYPAYLCLDSVYVSCEGEMLFLKPQNTGSYDAFYLAPEFQEHGIVTEKVCVYGVAAILWATAKFNLSPNEKLAMPRKLKRLLLEMAKRTPIERPSIVAAKKSCREYLLRQRTTPEEVWAQLIHRPRQSHQRNMSSGSPEILDTIKRLNSKEPSSSRIGFVPMTGRHKLSPVQGPVPQQYPVAAAPQLPDAFTSSATHFTPIVLAQGEASDGGVPTQDLGCEGACERPADNQQPVKLEDAEDTPMRGVAKVPHEVGCFTTQEGVGSRGCSSASSSGKTLINSPPAASPGHTDCEGLSFPHCRATSSSSSSSAHSSSLIGRNTVSNYLLRQDPQTGLLTLFPVQIAVPEPIPGLNLNIAPVTAPWGPAEGQPAVLAPGAPGKVAEGSNALDPDVSLVPLTAAQMDGGQPGKHEEQGATGLGQESSWSSSQAFGEQPLSPQLHPSLQAVMALLRAEFAFNGSRENGVEDFRTGEYIFSLRDIQYGTFCSAICEKFCHLHWDQKLLEALYIVVNTKDTSLVSRNPSSSSSKAAERAAASPQAGEHTVGCRPLKPGCLEGPRRGSAVTPEPGILCPPARPEEPMQEVFIDVPPLTPPARGWKDGEVANGGVNFSASPVGSAEENLPNAEHLWHTGRSHRDQRSIDVSEEMEDSDSLASERVQEDGRSSSPGRGVRGSSCRPGWALAFYGGDCFGEEVLKYVEELGQRSEEPCVEAKQQELHQQLMIERRNLKKTRNFYQKLLHQEKRNKGSDAKILLSKLQVQLEEMKGKVEFLDSVKKYLEVLRLDQWGLDTSLLPSLAAAGPAPLELVSCEDSSTLSLQPASGCRRSGSLQAGTPLGLMSYLYSRNAFLEGFIQQFLYIYRYFCSPHEFLHFLMDKFSSSAGQESSGDQAKVCRRTLDVLQAWVEDCGQLDFPPKSTLKETLEKFLTSQVSPVDGRGDILLQMLENPPRKRLVHIIAGRSQSLGSIAEDGDTQLVHALCRTSSAEDSGKKSFQWRVSRALEAQVAPPKEKMYSIAAALPRPCYASLVASASSPCLKSEERLPFFRSELSAQHCAQHCAQQLTLLQQEMFQGCHPVHFLNSRAQGVRDKVASAAKALPPDAPPPAESGGSLFSQDLAARDRHLLRLLKYDDLVSNWVSAEIVICDSIKTQAALLSKFLAMAKYCYESRNFATAMQILGGLENVIVRQLPAWKHLSAKVCEVPEELKAVQVFLKSDNLCLTEGERFKRLPTLPATHILAMHVQQLEIGAFTLPSGACKWPKLRNIAKVVSQVHAFQENRFMYAPDQELQGYLRHRISRLSDCDIALLAAENDANFQQILNDRHSRKIQDTLRRMKATFQ</sequence>
<feature type="compositionally biased region" description="Basic and acidic residues" evidence="4">
    <location>
        <begin position="260"/>
        <end position="269"/>
    </location>
</feature>
<dbReference type="SUPFAM" id="SSF56112">
    <property type="entry name" value="Protein kinase-like (PK-like)"/>
    <property type="match status" value="1"/>
</dbReference>
<protein>
    <submittedName>
        <fullName evidence="8">Kinase non-catalytic C-lobe domain containing 1</fullName>
    </submittedName>
</protein>
<dbReference type="InterPro" id="IPR000651">
    <property type="entry name" value="Ras-like_Gua-exchang_fac_N"/>
</dbReference>
<name>A0A8C9R710_SCLFO</name>
<dbReference type="PANTHER" id="PTHR21560">
    <property type="entry name" value="VERY KIND PROTEIN"/>
    <property type="match status" value="1"/>
</dbReference>
<dbReference type="InterPro" id="IPR011009">
    <property type="entry name" value="Kinase-like_dom_sf"/>
</dbReference>
<dbReference type="GeneTree" id="ENSGT00390000011408"/>
<dbReference type="Ensembl" id="ENSSFOT00015008297.2">
    <property type="protein sequence ID" value="ENSSFOP00015008180.2"/>
    <property type="gene ID" value="ENSSFOG00015005368.2"/>
</dbReference>
<accession>A0A8C9R710</accession>
<evidence type="ECO:0000259" key="6">
    <source>
        <dbReference type="PROSITE" id="PS50212"/>
    </source>
</evidence>
<keyword evidence="2" id="KW-0677">Repeat</keyword>
<dbReference type="InterPro" id="IPR029899">
    <property type="entry name" value="KNDC1"/>
</dbReference>
<dbReference type="GeneID" id="108925831"/>
<dbReference type="PANTHER" id="PTHR21560:SF0">
    <property type="entry name" value="KINASE NON-CATALYTIC C-LOBE DOMAIN-CONTAINING PROTEIN 1"/>
    <property type="match status" value="1"/>
</dbReference>
<feature type="domain" description="N-terminal Ras-GEF" evidence="6">
    <location>
        <begin position="1298"/>
        <end position="1424"/>
    </location>
</feature>
<reference evidence="8" key="3">
    <citation type="submission" date="2025-09" db="UniProtKB">
        <authorList>
            <consortium name="Ensembl"/>
        </authorList>
    </citation>
    <scope>IDENTIFICATION</scope>
</reference>
<dbReference type="PROSITE" id="PS51377">
    <property type="entry name" value="KIND"/>
    <property type="match status" value="2"/>
</dbReference>
<evidence type="ECO:0000256" key="1">
    <source>
        <dbReference type="ARBA" id="ARBA00022658"/>
    </source>
</evidence>
<feature type="domain" description="KIND" evidence="7">
    <location>
        <begin position="442"/>
        <end position="606"/>
    </location>
</feature>
<feature type="region of interest" description="Disordered" evidence="4">
    <location>
        <begin position="991"/>
        <end position="1025"/>
    </location>
</feature>
<organism evidence="8 9">
    <name type="scientific">Scleropages formosus</name>
    <name type="common">Asian bonytongue</name>
    <name type="synonym">Osteoglossum formosum</name>
    <dbReference type="NCBI Taxonomy" id="113540"/>
    <lineage>
        <taxon>Eukaryota</taxon>
        <taxon>Metazoa</taxon>
        <taxon>Chordata</taxon>
        <taxon>Craniata</taxon>
        <taxon>Vertebrata</taxon>
        <taxon>Euteleostomi</taxon>
        <taxon>Actinopterygii</taxon>
        <taxon>Neopterygii</taxon>
        <taxon>Teleostei</taxon>
        <taxon>Osteoglossocephala</taxon>
        <taxon>Osteoglossomorpha</taxon>
        <taxon>Osteoglossiformes</taxon>
        <taxon>Osteoglossidae</taxon>
        <taxon>Scleropages</taxon>
    </lineage>
</organism>
<dbReference type="PROSITE" id="PS50212">
    <property type="entry name" value="RASGEF_NTER"/>
    <property type="match status" value="1"/>
</dbReference>
<gene>
    <name evidence="8" type="primary">KNDC1</name>
</gene>
<keyword evidence="1 3" id="KW-0344">Guanine-nucleotide releasing factor</keyword>
<dbReference type="Proteomes" id="UP000694397">
    <property type="component" value="Chromosome 8"/>
</dbReference>
<dbReference type="PROSITE" id="PS50009">
    <property type="entry name" value="RASGEF_CAT"/>
    <property type="match status" value="1"/>
</dbReference>
<dbReference type="GO" id="GO:0032045">
    <property type="term" value="C:guanyl-nucleotide exchange factor complex"/>
    <property type="evidence" value="ECO:0007669"/>
    <property type="project" value="TreeGrafter"/>
</dbReference>
<feature type="region of interest" description="Disordered" evidence="4">
    <location>
        <begin position="875"/>
        <end position="911"/>
    </location>
</feature>
<dbReference type="InterPro" id="IPR036964">
    <property type="entry name" value="RASGEF_cat_dom_sf"/>
</dbReference>
<dbReference type="Gene3D" id="1.10.510.10">
    <property type="entry name" value="Transferase(Phosphotransferase) domain 1"/>
    <property type="match status" value="2"/>
</dbReference>
<feature type="compositionally biased region" description="Low complexity" evidence="4">
    <location>
        <begin position="997"/>
        <end position="1013"/>
    </location>
</feature>
<feature type="domain" description="Ras-GEF" evidence="5">
    <location>
        <begin position="1525"/>
        <end position="1779"/>
    </location>
</feature>
<dbReference type="SMART" id="SM00229">
    <property type="entry name" value="RasGEFN"/>
    <property type="match status" value="1"/>
</dbReference>
<reference evidence="8 9" key="1">
    <citation type="submission" date="2019-04" db="EMBL/GenBank/DDBJ databases">
        <authorList>
            <consortium name="Wellcome Sanger Institute Data Sharing"/>
        </authorList>
    </citation>
    <scope>NUCLEOTIDE SEQUENCE [LARGE SCALE GENOMIC DNA]</scope>
</reference>
<feature type="domain" description="KIND" evidence="7">
    <location>
        <begin position="39"/>
        <end position="219"/>
    </location>
</feature>
<evidence type="ECO:0000256" key="4">
    <source>
        <dbReference type="SAM" id="MobiDB-lite"/>
    </source>
</evidence>
<evidence type="ECO:0000259" key="5">
    <source>
        <dbReference type="PROSITE" id="PS50009"/>
    </source>
</evidence>
<dbReference type="GO" id="GO:0007264">
    <property type="term" value="P:small GTPase-mediated signal transduction"/>
    <property type="evidence" value="ECO:0007669"/>
    <property type="project" value="InterPro"/>
</dbReference>
<feature type="region of interest" description="Disordered" evidence="4">
    <location>
        <begin position="1100"/>
        <end position="1147"/>
    </location>
</feature>
<evidence type="ECO:0000256" key="2">
    <source>
        <dbReference type="ARBA" id="ARBA00022737"/>
    </source>
</evidence>
<dbReference type="Gene3D" id="1.20.870.10">
    <property type="entry name" value="Son of sevenless (SoS) protein Chain: S domain 1"/>
    <property type="match status" value="1"/>
</dbReference>
<proteinExistence type="predicted"/>
<dbReference type="InterPro" id="IPR011019">
    <property type="entry name" value="KIND_dom"/>
</dbReference>
<feature type="region of interest" description="Disordered" evidence="4">
    <location>
        <begin position="342"/>
        <end position="409"/>
    </location>
</feature>
<evidence type="ECO:0000313" key="9">
    <source>
        <dbReference type="Proteomes" id="UP000694397"/>
    </source>
</evidence>
<feature type="region of interest" description="Disordered" evidence="4">
    <location>
        <begin position="220"/>
        <end position="313"/>
    </location>
</feature>
<dbReference type="GO" id="GO:0043025">
    <property type="term" value="C:neuronal cell body"/>
    <property type="evidence" value="ECO:0007669"/>
    <property type="project" value="TreeGrafter"/>
</dbReference>
<dbReference type="InterPro" id="IPR001895">
    <property type="entry name" value="RASGEF_cat_dom"/>
</dbReference>
<feature type="compositionally biased region" description="Low complexity" evidence="4">
    <location>
        <begin position="1137"/>
        <end position="1147"/>
    </location>
</feature>
<dbReference type="SMART" id="SM00750">
    <property type="entry name" value="KIND"/>
    <property type="match status" value="2"/>
</dbReference>
<dbReference type="GO" id="GO:0030425">
    <property type="term" value="C:dendrite"/>
    <property type="evidence" value="ECO:0007669"/>
    <property type="project" value="TreeGrafter"/>
</dbReference>
<dbReference type="SUPFAM" id="SSF48366">
    <property type="entry name" value="Ras GEF"/>
    <property type="match status" value="1"/>
</dbReference>
<evidence type="ECO:0000256" key="3">
    <source>
        <dbReference type="PROSITE-ProRule" id="PRU00168"/>
    </source>
</evidence>